<name>A0A0F9TR35_9ZZZZ</name>
<reference evidence="1" key="1">
    <citation type="journal article" date="2015" name="Nature">
        <title>Complex archaea that bridge the gap between prokaryotes and eukaryotes.</title>
        <authorList>
            <person name="Spang A."/>
            <person name="Saw J.H."/>
            <person name="Jorgensen S.L."/>
            <person name="Zaremba-Niedzwiedzka K."/>
            <person name="Martijn J."/>
            <person name="Lind A.E."/>
            <person name="van Eijk R."/>
            <person name="Schleper C."/>
            <person name="Guy L."/>
            <person name="Ettema T.J."/>
        </authorList>
    </citation>
    <scope>NUCLEOTIDE SEQUENCE</scope>
</reference>
<proteinExistence type="predicted"/>
<evidence type="ECO:0008006" key="2">
    <source>
        <dbReference type="Google" id="ProtNLM"/>
    </source>
</evidence>
<dbReference type="EMBL" id="LAZR01000183">
    <property type="protein sequence ID" value="KKN83525.1"/>
    <property type="molecule type" value="Genomic_DNA"/>
</dbReference>
<comment type="caution">
    <text evidence="1">The sequence shown here is derived from an EMBL/GenBank/DDBJ whole genome shotgun (WGS) entry which is preliminary data.</text>
</comment>
<accession>A0A0F9TR35</accession>
<gene>
    <name evidence="1" type="ORF">LCGC14_0297630</name>
</gene>
<organism evidence="1">
    <name type="scientific">marine sediment metagenome</name>
    <dbReference type="NCBI Taxonomy" id="412755"/>
    <lineage>
        <taxon>unclassified sequences</taxon>
        <taxon>metagenomes</taxon>
        <taxon>ecological metagenomes</taxon>
    </lineage>
</organism>
<dbReference type="AlphaFoldDB" id="A0A0F9TR35"/>
<sequence length="90" mass="10391">MRWFLLILILLTGCANGKTTFLGDGPLRLELGSYLPDEHKDILLIEDTEKRLEMYNLHAVHLGYPVFVLSPLTMEFLLKQAEKARRNSDF</sequence>
<protein>
    <recommendedName>
        <fullName evidence="2">Lipoprotein</fullName>
    </recommendedName>
</protein>
<evidence type="ECO:0000313" key="1">
    <source>
        <dbReference type="EMBL" id="KKN83525.1"/>
    </source>
</evidence>